<evidence type="ECO:0000313" key="1">
    <source>
        <dbReference type="EMBL" id="BAB99159.1"/>
    </source>
</evidence>
<dbReference type="HOGENOM" id="CLU_1452171_0_0_11"/>
<dbReference type="Gene3D" id="3.40.30.10">
    <property type="entry name" value="Glutaredoxin"/>
    <property type="match status" value="1"/>
</dbReference>
<dbReference type="KEGG" id="cgl:Cgl1766"/>
<dbReference type="Proteomes" id="UP000000582">
    <property type="component" value="Chromosome"/>
</dbReference>
<dbReference type="PATRIC" id="fig|196627.13.peg.1716"/>
<dbReference type="eggNOG" id="ENOG5032BNS">
    <property type="taxonomic scope" value="Bacteria"/>
</dbReference>
<dbReference type="EMBL" id="BA000036">
    <property type="protein sequence ID" value="BAB99159.1"/>
    <property type="molecule type" value="Genomic_DNA"/>
</dbReference>
<evidence type="ECO:0008006" key="3">
    <source>
        <dbReference type="Google" id="ProtNLM"/>
    </source>
</evidence>
<gene>
    <name evidence="1" type="ordered locus">Cgl1766</name>
</gene>
<organism evidence="1 2">
    <name type="scientific">Corynebacterium glutamicum (strain ATCC 13032 / DSM 20300 / JCM 1318 / BCRC 11384 / CCUG 27702 / LMG 3730 / NBRC 12168 / NCIMB 10025 / NRRL B-2784 / 534)</name>
    <dbReference type="NCBI Taxonomy" id="196627"/>
    <lineage>
        <taxon>Bacteria</taxon>
        <taxon>Bacillati</taxon>
        <taxon>Actinomycetota</taxon>
        <taxon>Actinomycetes</taxon>
        <taxon>Mycobacteriales</taxon>
        <taxon>Corynebacteriaceae</taxon>
        <taxon>Corynebacterium</taxon>
    </lineage>
</organism>
<evidence type="ECO:0000313" key="2">
    <source>
        <dbReference type="Proteomes" id="UP000000582"/>
    </source>
</evidence>
<protein>
    <recommendedName>
        <fullName evidence="3">Glutaredoxin domain-containing protein</fullName>
    </recommendedName>
</protein>
<dbReference type="OrthoDB" id="9795531at2"/>
<sequence>MRHSEQFSTTRTKTPAAVERFSHIILTTPLQHQHKSIFAVTGLLGRAPHSLFFPIGFYYTPMTSITTTDTPLYTALPHTRISDAELLTPTTTVHEILVYGPAECPGCTATLDFFARKNMPATKVTVAAGDVAHTYITQDLGYLQAPIVTVRISSSASNHDNEHNTQILHWSGVNRYLMQALSRTHF</sequence>
<name>Q8NPP5_CORGL</name>
<dbReference type="BioCyc" id="CORYNE:G18NG-11358-MONOMER"/>
<reference evidence="2" key="1">
    <citation type="journal article" date="2003" name="Appl. Microbiol. Biotechnol.">
        <title>The Corynebacterium glutamicum genome: features and impacts on biotechnological processes.</title>
        <authorList>
            <person name="Ikeda M."/>
            <person name="Nakagawa S."/>
        </authorList>
    </citation>
    <scope>NUCLEOTIDE SEQUENCE [LARGE SCALE GENOMIC DNA]</scope>
    <source>
        <strain evidence="2">ATCC 13032 / DSM 20300 / BCRC 11384 / JCM 1318 / LMG 3730 / NCIMB 10025</strain>
    </source>
</reference>
<proteinExistence type="predicted"/>
<keyword evidence="2" id="KW-1185">Reference proteome</keyword>
<dbReference type="AlphaFoldDB" id="Q8NPP5"/>
<dbReference type="STRING" id="196627.cg1986"/>
<accession>Q8NPP5</accession>